<dbReference type="NCBIfam" id="TIGR00466">
    <property type="entry name" value="kdsB"/>
    <property type="match status" value="1"/>
</dbReference>
<keyword evidence="5" id="KW-0963">Cytoplasm</keyword>
<dbReference type="UniPathway" id="UPA00030"/>
<dbReference type="UniPathway" id="UPA00358">
    <property type="reaction ID" value="UER00476"/>
</dbReference>
<dbReference type="NCBIfam" id="NF003952">
    <property type="entry name" value="PRK05450.1-5"/>
    <property type="match status" value="1"/>
</dbReference>
<comment type="catalytic activity">
    <reaction evidence="5">
        <text>3-deoxy-alpha-D-manno-oct-2-ulosonate + CTP = CMP-3-deoxy-beta-D-manno-octulosonate + diphosphate</text>
        <dbReference type="Rhea" id="RHEA:23448"/>
        <dbReference type="ChEBI" id="CHEBI:33019"/>
        <dbReference type="ChEBI" id="CHEBI:37563"/>
        <dbReference type="ChEBI" id="CHEBI:85986"/>
        <dbReference type="ChEBI" id="CHEBI:85987"/>
        <dbReference type="EC" id="2.7.7.38"/>
    </reaction>
</comment>
<dbReference type="GO" id="GO:0009103">
    <property type="term" value="P:lipopolysaccharide biosynthetic process"/>
    <property type="evidence" value="ECO:0007669"/>
    <property type="project" value="UniProtKB-UniRule"/>
</dbReference>
<proteinExistence type="inferred from homology"/>
<dbReference type="NCBIfam" id="NF009905">
    <property type="entry name" value="PRK13368.1"/>
    <property type="match status" value="1"/>
</dbReference>
<dbReference type="GO" id="GO:0005829">
    <property type="term" value="C:cytosol"/>
    <property type="evidence" value="ECO:0007669"/>
    <property type="project" value="TreeGrafter"/>
</dbReference>
<dbReference type="NCBIfam" id="NF003950">
    <property type="entry name" value="PRK05450.1-3"/>
    <property type="match status" value="1"/>
</dbReference>
<dbReference type="HAMAP" id="MF_00057">
    <property type="entry name" value="KdsB"/>
    <property type="match status" value="1"/>
</dbReference>
<dbReference type="PANTHER" id="PTHR42866">
    <property type="entry name" value="3-DEOXY-MANNO-OCTULOSONATE CYTIDYLYLTRANSFERASE"/>
    <property type="match status" value="1"/>
</dbReference>
<evidence type="ECO:0000256" key="1">
    <source>
        <dbReference type="ARBA" id="ARBA00004370"/>
    </source>
</evidence>
<name>A0A0F7WVL7_CHLPN</name>
<organism evidence="6">
    <name type="scientific">Chlamydia pneumoniae</name>
    <name type="common">Chlamydophila pneumoniae</name>
    <dbReference type="NCBI Taxonomy" id="83558"/>
    <lineage>
        <taxon>Bacteria</taxon>
        <taxon>Pseudomonadati</taxon>
        <taxon>Chlamydiota</taxon>
        <taxon>Chlamydiia</taxon>
        <taxon>Chlamydiales</taxon>
        <taxon>Chlamydiaceae</taxon>
        <taxon>Chlamydia/Chlamydophila group</taxon>
        <taxon>Chlamydia</taxon>
    </lineage>
</organism>
<dbReference type="InterPro" id="IPR003329">
    <property type="entry name" value="Cytidylyl_trans"/>
</dbReference>
<dbReference type="Pfam" id="PF02348">
    <property type="entry name" value="CTP_transf_3"/>
    <property type="match status" value="1"/>
</dbReference>
<dbReference type="GO" id="GO:0033468">
    <property type="term" value="P:CMP-keto-3-deoxy-D-manno-octulosonic acid biosynthetic process"/>
    <property type="evidence" value="ECO:0007669"/>
    <property type="project" value="UniProtKB-UniRule"/>
</dbReference>
<keyword evidence="4 5" id="KW-0448">Lipopolysaccharide biosynthesis</keyword>
<dbReference type="Gene3D" id="3.90.550.10">
    <property type="entry name" value="Spore Coat Polysaccharide Biosynthesis Protein SpsA, Chain A"/>
    <property type="match status" value="1"/>
</dbReference>
<gene>
    <name evidence="5 6" type="primary">kdsB</name>
    <name evidence="6" type="ORF">BN1224_DC9_BG_00070</name>
</gene>
<dbReference type="GO" id="GO:0016020">
    <property type="term" value="C:membrane"/>
    <property type="evidence" value="ECO:0007669"/>
    <property type="project" value="UniProtKB-SubCell"/>
</dbReference>
<keyword evidence="3 5" id="KW-0548">Nucleotidyltransferase</keyword>
<dbReference type="CDD" id="cd02517">
    <property type="entry name" value="CMP-KDO-Synthetase"/>
    <property type="match status" value="1"/>
</dbReference>
<dbReference type="FunFam" id="3.90.550.10:FF:000011">
    <property type="entry name" value="3-deoxy-manno-octulosonate cytidylyltransferase"/>
    <property type="match status" value="1"/>
</dbReference>
<accession>A0A0F7WVL7</accession>
<evidence type="ECO:0000256" key="3">
    <source>
        <dbReference type="ARBA" id="ARBA00022695"/>
    </source>
</evidence>
<reference evidence="6" key="1">
    <citation type="submission" date="2015-05" db="EMBL/GenBank/DDBJ databases">
        <authorList>
            <person name="Rattei Thomas"/>
        </authorList>
    </citation>
    <scope>NUCLEOTIDE SEQUENCE</scope>
    <source>
        <strain evidence="6">DC9</strain>
    </source>
</reference>
<comment type="subcellular location">
    <subcellularLocation>
        <location evidence="5">Cytoplasm</location>
    </subcellularLocation>
    <subcellularLocation>
        <location evidence="1">Membrane</location>
    </subcellularLocation>
</comment>
<comment type="pathway">
    <text evidence="5">Bacterial outer membrane biogenesis; lipopolysaccharide biosynthesis.</text>
</comment>
<evidence type="ECO:0000256" key="5">
    <source>
        <dbReference type="HAMAP-Rule" id="MF_00057"/>
    </source>
</evidence>
<comment type="similarity">
    <text evidence="5">Belongs to the KdsB family.</text>
</comment>
<dbReference type="EMBL" id="LN847038">
    <property type="protein sequence ID" value="CRI42359.1"/>
    <property type="molecule type" value="Genomic_DNA"/>
</dbReference>
<keyword evidence="2 5" id="KW-0808">Transferase</keyword>
<protein>
    <recommendedName>
        <fullName evidence="5">3-deoxy-manno-octulosonate cytidylyltransferase</fullName>
        <ecNumber evidence="5">2.7.7.38</ecNumber>
    </recommendedName>
    <alternativeName>
        <fullName evidence="5">CMP-2-keto-3-deoxyoctulosonic acid synthase</fullName>
        <shortName evidence="5">CKS</shortName>
        <shortName evidence="5">CMP-KDO synthase</shortName>
    </alternativeName>
</protein>
<comment type="function">
    <text evidence="5">Activates KDO (a required 8-carbon sugar) for incorporation into bacterial lipopolysaccharide in Gram-negative bacteria.</text>
</comment>
<evidence type="ECO:0000256" key="2">
    <source>
        <dbReference type="ARBA" id="ARBA00022679"/>
    </source>
</evidence>
<dbReference type="GO" id="GO:0008690">
    <property type="term" value="F:3-deoxy-manno-octulosonate cytidylyltransferase activity"/>
    <property type="evidence" value="ECO:0007669"/>
    <property type="project" value="UniProtKB-UniRule"/>
</dbReference>
<dbReference type="InterPro" id="IPR004528">
    <property type="entry name" value="KdsB"/>
</dbReference>
<dbReference type="PANTHER" id="PTHR42866:SF2">
    <property type="entry name" value="3-DEOXY-MANNO-OCTULOSONATE CYTIDYLYLTRANSFERASE, MITOCHONDRIAL"/>
    <property type="match status" value="1"/>
</dbReference>
<evidence type="ECO:0000256" key="4">
    <source>
        <dbReference type="ARBA" id="ARBA00022985"/>
    </source>
</evidence>
<comment type="pathway">
    <text evidence="5">Nucleotide-sugar biosynthesis; CMP-3-deoxy-D-manno-octulosonate biosynthesis; CMP-3-deoxy-D-manno-octulosonate from 3-deoxy-D-manno-octulosonate and CTP: step 1/1.</text>
</comment>
<dbReference type="AlphaFoldDB" id="A0A0F7WVL7"/>
<dbReference type="EC" id="2.7.7.38" evidence="5"/>
<evidence type="ECO:0000313" key="6">
    <source>
        <dbReference type="EMBL" id="CRI42359.1"/>
    </source>
</evidence>
<sequence>MKPEESECLCIGVLPARWNSSRYPGKPLAKIHGKSLIQRTYENASQSSLLDKIVVATDDQRIIDHVTDFGGYAVMTSPTCSNGTERTGEVARKYFPKAEIIVNIQGDEPCLNSEVVDALVQKLRSSPEAELVTPVALTTDREEILTEKKVKCVFDSEGRALYFSRSPIPFILKKATPVYLHIGVYAFKREALFRYLQHSSTPLSDAEDLEQLRFLEHGGKIHVCIVDAKSPSVDYPEDIAKVEQYITCLSNAYF</sequence>
<dbReference type="InterPro" id="IPR029044">
    <property type="entry name" value="Nucleotide-diphossugar_trans"/>
</dbReference>
<dbReference type="SUPFAM" id="SSF53448">
    <property type="entry name" value="Nucleotide-diphospho-sugar transferases"/>
    <property type="match status" value="1"/>
</dbReference>